<name>A0A1I7U670_9PELO</name>
<dbReference type="PANTHER" id="PTHR23017">
    <property type="entry name" value="SERPENTINE RECEPTOR, CLASS X"/>
    <property type="match status" value="1"/>
</dbReference>
<keyword evidence="3 5" id="KW-1133">Transmembrane helix</keyword>
<dbReference type="InterPro" id="IPR019430">
    <property type="entry name" value="7TM_GPCR_serpentine_rcpt_Srx"/>
</dbReference>
<reference evidence="8" key="1">
    <citation type="submission" date="2016-11" db="UniProtKB">
        <authorList>
            <consortium name="WormBaseParasite"/>
        </authorList>
    </citation>
    <scope>IDENTIFICATION</scope>
</reference>
<evidence type="ECO:0000256" key="5">
    <source>
        <dbReference type="SAM" id="Phobius"/>
    </source>
</evidence>
<dbReference type="InterPro" id="IPR017452">
    <property type="entry name" value="GPCR_Rhodpsn_7TM"/>
</dbReference>
<feature type="transmembrane region" description="Helical" evidence="5">
    <location>
        <begin position="31"/>
        <end position="52"/>
    </location>
</feature>
<dbReference type="AlphaFoldDB" id="A0A1I7U670"/>
<dbReference type="Proteomes" id="UP000095282">
    <property type="component" value="Unplaced"/>
</dbReference>
<evidence type="ECO:0000256" key="2">
    <source>
        <dbReference type="ARBA" id="ARBA00022692"/>
    </source>
</evidence>
<sequence length="248" mass="28830">MWILQCSICGFCINWTIVFMMIKVTKLQKPFAILTAGLALADGIFSTLYLFYATPMVLFHPESLISWSHICGYILMICYDASTCFHFLISLNRFLAVFKPVFYHKMFSIQFTKCLVLCVYLASFCIITLFFQILGCENYYNQELRAFRYSDEDICKFYGQFGDFYQVFTLTLTSTVLDFLAISKVIKMNSKTDRNSKEISLLKQSMSQTLFVLTVVCCFTWGPRFISDREYSFVFSSILWLSVHTFDG</sequence>
<dbReference type="CDD" id="cd00637">
    <property type="entry name" value="7tm_classA_rhodopsin-like"/>
    <property type="match status" value="1"/>
</dbReference>
<organism evidence="7 8">
    <name type="scientific">Caenorhabditis tropicalis</name>
    <dbReference type="NCBI Taxonomy" id="1561998"/>
    <lineage>
        <taxon>Eukaryota</taxon>
        <taxon>Metazoa</taxon>
        <taxon>Ecdysozoa</taxon>
        <taxon>Nematoda</taxon>
        <taxon>Chromadorea</taxon>
        <taxon>Rhabditida</taxon>
        <taxon>Rhabditina</taxon>
        <taxon>Rhabditomorpha</taxon>
        <taxon>Rhabditoidea</taxon>
        <taxon>Rhabditidae</taxon>
        <taxon>Peloderinae</taxon>
        <taxon>Caenorhabditis</taxon>
    </lineage>
</organism>
<dbReference type="SUPFAM" id="SSF81321">
    <property type="entry name" value="Family A G protein-coupled receptor-like"/>
    <property type="match status" value="1"/>
</dbReference>
<evidence type="ECO:0000256" key="3">
    <source>
        <dbReference type="ARBA" id="ARBA00022989"/>
    </source>
</evidence>
<feature type="domain" description="G-protein coupled receptors family 1 profile" evidence="6">
    <location>
        <begin position="13"/>
        <end position="248"/>
    </location>
</feature>
<keyword evidence="4 5" id="KW-0472">Membrane</keyword>
<dbReference type="STRING" id="1561998.A0A1I7U670"/>
<evidence type="ECO:0000313" key="8">
    <source>
        <dbReference type="WBParaSite" id="Csp11.Scaffold629.g15261.t1"/>
    </source>
</evidence>
<feature type="transmembrane region" description="Helical" evidence="5">
    <location>
        <begin position="207"/>
        <end position="226"/>
    </location>
</feature>
<dbReference type="WBParaSite" id="Csp11.Scaffold629.g15261.t1">
    <property type="protein sequence ID" value="Csp11.Scaffold629.g15261.t1"/>
    <property type="gene ID" value="Csp11.Scaffold629.g15261"/>
</dbReference>
<accession>A0A1I7U670</accession>
<evidence type="ECO:0000256" key="4">
    <source>
        <dbReference type="ARBA" id="ARBA00023136"/>
    </source>
</evidence>
<dbReference type="eggNOG" id="ENOG502TGPV">
    <property type="taxonomic scope" value="Eukaryota"/>
</dbReference>
<proteinExistence type="predicted"/>
<dbReference type="Pfam" id="PF10328">
    <property type="entry name" value="7TM_GPCR_Srx"/>
    <property type="match status" value="1"/>
</dbReference>
<feature type="transmembrane region" description="Helical" evidence="5">
    <location>
        <begin position="164"/>
        <end position="186"/>
    </location>
</feature>
<keyword evidence="2 5" id="KW-0812">Transmembrane</keyword>
<dbReference type="GO" id="GO:0016020">
    <property type="term" value="C:membrane"/>
    <property type="evidence" value="ECO:0007669"/>
    <property type="project" value="UniProtKB-SubCell"/>
</dbReference>
<comment type="subcellular location">
    <subcellularLocation>
        <location evidence="1">Membrane</location>
    </subcellularLocation>
</comment>
<dbReference type="PANTHER" id="PTHR23017:SF20">
    <property type="entry name" value="G-PROTEIN COUPLED RECEPTORS FAMILY 1 PROFILE DOMAIN-CONTAINING PROTEIN"/>
    <property type="match status" value="1"/>
</dbReference>
<feature type="transmembrane region" description="Helical" evidence="5">
    <location>
        <begin position="64"/>
        <end position="89"/>
    </location>
</feature>
<dbReference type="Gene3D" id="1.20.1070.10">
    <property type="entry name" value="Rhodopsin 7-helix transmembrane proteins"/>
    <property type="match status" value="1"/>
</dbReference>
<evidence type="ECO:0000256" key="1">
    <source>
        <dbReference type="ARBA" id="ARBA00004370"/>
    </source>
</evidence>
<protein>
    <submittedName>
        <fullName evidence="8">G_PROTEIN_RECEP_F1_2 domain-containing protein</fullName>
    </submittedName>
</protein>
<evidence type="ECO:0000313" key="7">
    <source>
        <dbReference type="Proteomes" id="UP000095282"/>
    </source>
</evidence>
<evidence type="ECO:0000259" key="6">
    <source>
        <dbReference type="PROSITE" id="PS50262"/>
    </source>
</evidence>
<dbReference type="PROSITE" id="PS50262">
    <property type="entry name" value="G_PROTEIN_RECEP_F1_2"/>
    <property type="match status" value="1"/>
</dbReference>
<feature type="transmembrane region" description="Helical" evidence="5">
    <location>
        <begin position="114"/>
        <end position="134"/>
    </location>
</feature>
<keyword evidence="7" id="KW-1185">Reference proteome</keyword>